<comment type="caution">
    <text evidence="1">The sequence shown here is derived from an EMBL/GenBank/DDBJ whole genome shotgun (WGS) entry which is preliminary data.</text>
</comment>
<sequence length="285" mass="31690">MSSNSNTIESLPHPNTNIHTLSQPVTEKLNGTNLMAWSIQFMVFLNSHDLVGYIDGTITAPAETIEDAPNPAYAIWFWKDNCVKSWILASISEKLVASLYGTRTTKQAWDSLQTRFASASRPRVALLKRQIQTLSQGNKTCSAYLDEAKAIAKQLAATGKPMDDQDLISHLLALLLSNRPLDILEDMLVKFVVRPIILLLIVMRDLTMPIKAKFLLLILQPWQTKQMRSLITSDMITVGNGTSLSIKNTGHSSLYLNQTPFHLNNVLHCPQASEPNPQNSVPRTG</sequence>
<dbReference type="Proteomes" id="UP001164250">
    <property type="component" value="Chromosome 11"/>
</dbReference>
<organism evidence="1 2">
    <name type="scientific">Pistacia atlantica</name>
    <dbReference type="NCBI Taxonomy" id="434234"/>
    <lineage>
        <taxon>Eukaryota</taxon>
        <taxon>Viridiplantae</taxon>
        <taxon>Streptophyta</taxon>
        <taxon>Embryophyta</taxon>
        <taxon>Tracheophyta</taxon>
        <taxon>Spermatophyta</taxon>
        <taxon>Magnoliopsida</taxon>
        <taxon>eudicotyledons</taxon>
        <taxon>Gunneridae</taxon>
        <taxon>Pentapetalae</taxon>
        <taxon>rosids</taxon>
        <taxon>malvids</taxon>
        <taxon>Sapindales</taxon>
        <taxon>Anacardiaceae</taxon>
        <taxon>Pistacia</taxon>
    </lineage>
</organism>
<proteinExistence type="predicted"/>
<protein>
    <submittedName>
        <fullName evidence="1">Uncharacterized protein</fullName>
    </submittedName>
</protein>
<reference evidence="2" key="1">
    <citation type="journal article" date="2023" name="G3 (Bethesda)">
        <title>Genome assembly and association tests identify interacting loci associated with vigor, precocity, and sex in interspecific pistachio rootstocks.</title>
        <authorList>
            <person name="Palmer W."/>
            <person name="Jacygrad E."/>
            <person name="Sagayaradj S."/>
            <person name="Cavanaugh K."/>
            <person name="Han R."/>
            <person name="Bertier L."/>
            <person name="Beede B."/>
            <person name="Kafkas S."/>
            <person name="Golino D."/>
            <person name="Preece J."/>
            <person name="Michelmore R."/>
        </authorList>
    </citation>
    <scope>NUCLEOTIDE SEQUENCE [LARGE SCALE GENOMIC DNA]</scope>
</reference>
<keyword evidence="2" id="KW-1185">Reference proteome</keyword>
<name>A0ACC1AC73_9ROSI</name>
<evidence type="ECO:0000313" key="2">
    <source>
        <dbReference type="Proteomes" id="UP001164250"/>
    </source>
</evidence>
<evidence type="ECO:0000313" key="1">
    <source>
        <dbReference type="EMBL" id="KAJ0083963.1"/>
    </source>
</evidence>
<gene>
    <name evidence="1" type="ORF">Patl1_29750</name>
</gene>
<accession>A0ACC1AC73</accession>
<dbReference type="EMBL" id="CM047907">
    <property type="protein sequence ID" value="KAJ0083963.1"/>
    <property type="molecule type" value="Genomic_DNA"/>
</dbReference>